<dbReference type="GO" id="GO:0140359">
    <property type="term" value="F:ABC-type transporter activity"/>
    <property type="evidence" value="ECO:0007669"/>
    <property type="project" value="InterPro"/>
</dbReference>
<dbReference type="OrthoDB" id="9809450at2"/>
<dbReference type="InterPro" id="IPR003593">
    <property type="entry name" value="AAA+_ATPase"/>
</dbReference>
<dbReference type="InterPro" id="IPR027417">
    <property type="entry name" value="P-loop_NTPase"/>
</dbReference>
<reference evidence="6 7" key="1">
    <citation type="submission" date="2007-10" db="EMBL/GenBank/DDBJ databases">
        <title>Complete sequence of Desulfococcus oleovorans Hxd3.</title>
        <authorList>
            <consortium name="US DOE Joint Genome Institute"/>
            <person name="Copeland A."/>
            <person name="Lucas S."/>
            <person name="Lapidus A."/>
            <person name="Barry K."/>
            <person name="Glavina del Rio T."/>
            <person name="Dalin E."/>
            <person name="Tice H."/>
            <person name="Pitluck S."/>
            <person name="Kiss H."/>
            <person name="Brettin T."/>
            <person name="Bruce D."/>
            <person name="Detter J.C."/>
            <person name="Han C."/>
            <person name="Schmutz J."/>
            <person name="Larimer F."/>
            <person name="Land M."/>
            <person name="Hauser L."/>
            <person name="Kyrpides N."/>
            <person name="Kim E."/>
            <person name="Wawrik B."/>
            <person name="Richardson P."/>
        </authorList>
    </citation>
    <scope>NUCLEOTIDE SEQUENCE [LARGE SCALE GENOMIC DNA]</scope>
    <source>
        <strain evidence="7">DSM 6200 / JCM 39069 / Hxd3</strain>
    </source>
</reference>
<name>A8ZY84_DESOH</name>
<dbReference type="InterPro" id="IPR015860">
    <property type="entry name" value="ABC_transpr_TagH-like"/>
</dbReference>
<accession>A8ZY84</accession>
<dbReference type="SMART" id="SM00382">
    <property type="entry name" value="AAA"/>
    <property type="match status" value="1"/>
</dbReference>
<dbReference type="Proteomes" id="UP000008561">
    <property type="component" value="Chromosome"/>
</dbReference>
<dbReference type="KEGG" id="dol:Dole_1285"/>
<dbReference type="GO" id="GO:0016020">
    <property type="term" value="C:membrane"/>
    <property type="evidence" value="ECO:0007669"/>
    <property type="project" value="InterPro"/>
</dbReference>
<evidence type="ECO:0000256" key="4">
    <source>
        <dbReference type="ARBA" id="ARBA00022840"/>
    </source>
</evidence>
<dbReference type="Pfam" id="PF00005">
    <property type="entry name" value="ABC_tran"/>
    <property type="match status" value="1"/>
</dbReference>
<protein>
    <submittedName>
        <fullName evidence="6">ABC transporter-related protein</fullName>
    </submittedName>
</protein>
<evidence type="ECO:0000256" key="1">
    <source>
        <dbReference type="ARBA" id="ARBA00005417"/>
    </source>
</evidence>
<dbReference type="InterPro" id="IPR050683">
    <property type="entry name" value="Bact_Polysacc_Export_ATP-bd"/>
</dbReference>
<dbReference type="PROSITE" id="PS50893">
    <property type="entry name" value="ABC_TRANSPORTER_2"/>
    <property type="match status" value="1"/>
</dbReference>
<feature type="domain" description="ABC transporter" evidence="5">
    <location>
        <begin position="18"/>
        <end position="248"/>
    </location>
</feature>
<dbReference type="GO" id="GO:0005524">
    <property type="term" value="F:ATP binding"/>
    <property type="evidence" value="ECO:0007669"/>
    <property type="project" value="UniProtKB-KW"/>
</dbReference>
<dbReference type="InterPro" id="IPR003439">
    <property type="entry name" value="ABC_transporter-like_ATP-bd"/>
</dbReference>
<evidence type="ECO:0000256" key="3">
    <source>
        <dbReference type="ARBA" id="ARBA00022741"/>
    </source>
</evidence>
<keyword evidence="2" id="KW-0813">Transport</keyword>
<evidence type="ECO:0000313" key="6">
    <source>
        <dbReference type="EMBL" id="ABW67091.1"/>
    </source>
</evidence>
<dbReference type="STRING" id="96561.Dole_1285"/>
<dbReference type="PANTHER" id="PTHR46743">
    <property type="entry name" value="TEICHOIC ACIDS EXPORT ATP-BINDING PROTEIN TAGH"/>
    <property type="match status" value="1"/>
</dbReference>
<dbReference type="AlphaFoldDB" id="A8ZY84"/>
<organism evidence="6 7">
    <name type="scientific">Desulfosudis oleivorans (strain DSM 6200 / JCM 39069 / Hxd3)</name>
    <name type="common">Desulfococcus oleovorans</name>
    <dbReference type="NCBI Taxonomy" id="96561"/>
    <lineage>
        <taxon>Bacteria</taxon>
        <taxon>Pseudomonadati</taxon>
        <taxon>Thermodesulfobacteriota</taxon>
        <taxon>Desulfobacteria</taxon>
        <taxon>Desulfobacterales</taxon>
        <taxon>Desulfosudaceae</taxon>
        <taxon>Desulfosudis</taxon>
    </lineage>
</organism>
<keyword evidence="7" id="KW-1185">Reference proteome</keyword>
<comment type="similarity">
    <text evidence="1">Belongs to the ABC transporter superfamily.</text>
</comment>
<dbReference type="SUPFAM" id="SSF52540">
    <property type="entry name" value="P-loop containing nucleoside triphosphate hydrolases"/>
    <property type="match status" value="1"/>
</dbReference>
<dbReference type="Gene3D" id="3.40.50.300">
    <property type="entry name" value="P-loop containing nucleotide triphosphate hydrolases"/>
    <property type="match status" value="1"/>
</dbReference>
<evidence type="ECO:0000256" key="2">
    <source>
        <dbReference type="ARBA" id="ARBA00022448"/>
    </source>
</evidence>
<dbReference type="EMBL" id="CP000859">
    <property type="protein sequence ID" value="ABW67091.1"/>
    <property type="molecule type" value="Genomic_DNA"/>
</dbReference>
<keyword evidence="4" id="KW-0067">ATP-binding</keyword>
<evidence type="ECO:0000313" key="7">
    <source>
        <dbReference type="Proteomes" id="UP000008561"/>
    </source>
</evidence>
<keyword evidence="3" id="KW-0547">Nucleotide-binding</keyword>
<gene>
    <name evidence="6" type="ordered locus">Dole_1285</name>
</gene>
<dbReference type="GO" id="GO:0016887">
    <property type="term" value="F:ATP hydrolysis activity"/>
    <property type="evidence" value="ECO:0007669"/>
    <property type="project" value="InterPro"/>
</dbReference>
<dbReference type="HOGENOM" id="CLU_000604_1_2_7"/>
<sequence length="251" mass="27388">MVSNTLKRQTPATEDKILSLENIGLYYSRRQGILKRSRFWALKDVSFDLYTGETLGVIGRNGVGKSTLLRVLAGIVAPDTGRVVVHRPGLRISLISIGAGFVGHLSGRENAILSGMMLGAKKEEILSRMDQIMAFADLGSFFDEPVNTYSTGMRARLGFSAAYYLDPDVILLDEVLGVGDEAFRIKSTDAMKERIKSEKTVVLVSHTVPLIRELCDRLVWIEGGKTMAHGDVADVLDAYLSGAGQGRPPSK</sequence>
<dbReference type="PANTHER" id="PTHR46743:SF2">
    <property type="entry name" value="TEICHOIC ACIDS EXPORT ATP-BINDING PROTEIN TAGH"/>
    <property type="match status" value="1"/>
</dbReference>
<dbReference type="CDD" id="cd03220">
    <property type="entry name" value="ABC_KpsT_Wzt"/>
    <property type="match status" value="1"/>
</dbReference>
<proteinExistence type="inferred from homology"/>
<evidence type="ECO:0000259" key="5">
    <source>
        <dbReference type="PROSITE" id="PS50893"/>
    </source>
</evidence>
<dbReference type="eggNOG" id="COG1134">
    <property type="taxonomic scope" value="Bacteria"/>
</dbReference>